<name>X0UP07_9ZZZZ</name>
<evidence type="ECO:0000313" key="1">
    <source>
        <dbReference type="EMBL" id="GAG02023.1"/>
    </source>
</evidence>
<dbReference type="AlphaFoldDB" id="X0UP07"/>
<dbReference type="InterPro" id="IPR029052">
    <property type="entry name" value="Metallo-depent_PP-like"/>
</dbReference>
<dbReference type="EMBL" id="BARS01025250">
    <property type="protein sequence ID" value="GAG02023.1"/>
    <property type="molecule type" value="Genomic_DNA"/>
</dbReference>
<comment type="caution">
    <text evidence="1">The sequence shown here is derived from an EMBL/GenBank/DDBJ whole genome shotgun (WGS) entry which is preliminary data.</text>
</comment>
<feature type="non-terminal residue" evidence="1">
    <location>
        <position position="181"/>
    </location>
</feature>
<reference evidence="1" key="1">
    <citation type="journal article" date="2014" name="Front. Microbiol.">
        <title>High frequency of phylogenetically diverse reductive dehalogenase-homologous genes in deep subseafloor sedimentary metagenomes.</title>
        <authorList>
            <person name="Kawai M."/>
            <person name="Futagami T."/>
            <person name="Toyoda A."/>
            <person name="Takaki Y."/>
            <person name="Nishi S."/>
            <person name="Hori S."/>
            <person name="Arai W."/>
            <person name="Tsubouchi T."/>
            <person name="Morono Y."/>
            <person name="Uchiyama I."/>
            <person name="Ito T."/>
            <person name="Fujiyama A."/>
            <person name="Inagaki F."/>
            <person name="Takami H."/>
        </authorList>
    </citation>
    <scope>NUCLEOTIDE SEQUENCE</scope>
    <source>
        <strain evidence="1">Expedition CK06-06</strain>
    </source>
</reference>
<gene>
    <name evidence="1" type="ORF">S01H1_39934</name>
</gene>
<protein>
    <recommendedName>
        <fullName evidence="2">Calcineurin-like phosphoesterase domain-containing protein</fullName>
    </recommendedName>
</protein>
<sequence>MEAAGKRYLVYSDPNAAFRMWNVADTHLGNKGVAVGRLKADLEIIKDDPYSFWVGGGDYGDYIGIGDKRFDPEAIAEWMLVKDLGKLGAKLSARAIEMFKPIKHKCAGIVQGNHDRMYEIRSDQQGMTEKIAKKLGVRMMGYCAFFDLVFIYSPNSKGCPKMVCKSDAPKGQKRWTVRTFI</sequence>
<evidence type="ECO:0008006" key="2">
    <source>
        <dbReference type="Google" id="ProtNLM"/>
    </source>
</evidence>
<dbReference type="SUPFAM" id="SSF56300">
    <property type="entry name" value="Metallo-dependent phosphatases"/>
    <property type="match status" value="1"/>
</dbReference>
<proteinExistence type="predicted"/>
<organism evidence="1">
    <name type="scientific">marine sediment metagenome</name>
    <dbReference type="NCBI Taxonomy" id="412755"/>
    <lineage>
        <taxon>unclassified sequences</taxon>
        <taxon>metagenomes</taxon>
        <taxon>ecological metagenomes</taxon>
    </lineage>
</organism>
<accession>X0UP07</accession>